<proteinExistence type="predicted"/>
<dbReference type="GO" id="GO:0042834">
    <property type="term" value="F:peptidoglycan binding"/>
    <property type="evidence" value="ECO:0007669"/>
    <property type="project" value="InterPro"/>
</dbReference>
<dbReference type="InterPro" id="IPR007730">
    <property type="entry name" value="SPOR-like_dom"/>
</dbReference>
<evidence type="ECO:0000256" key="3">
    <source>
        <dbReference type="ARBA" id="ARBA00023171"/>
    </source>
</evidence>
<keyword evidence="1" id="KW-0602">Photosynthesis</keyword>
<dbReference type="SUPFAM" id="SSF110997">
    <property type="entry name" value="Sporulation related repeat"/>
    <property type="match status" value="1"/>
</dbReference>
<keyword evidence="2 6" id="KW-0560">Oxidoreductase</keyword>
<feature type="domain" description="SPOR" evidence="5">
    <location>
        <begin position="230"/>
        <end position="309"/>
    </location>
</feature>
<dbReference type="InterPro" id="IPR010245">
    <property type="entry name" value="BchY"/>
</dbReference>
<dbReference type="GO" id="GO:0016020">
    <property type="term" value="C:membrane"/>
    <property type="evidence" value="ECO:0007669"/>
    <property type="project" value="InterPro"/>
</dbReference>
<reference evidence="6 7" key="1">
    <citation type="submission" date="2019-07" db="EMBL/GenBank/DDBJ databases">
        <title>Draft genome Sequence of Chlorobium phaeovibrioides sp. strain PhvTcv-s14, from the Phylum Chlorobi.</title>
        <authorList>
            <person name="Babenko V."/>
            <person name="Boldyreva D."/>
            <person name="Kanygina A."/>
            <person name="Selezneva O."/>
            <person name="Akopiyan T."/>
            <person name="Lunina O."/>
        </authorList>
    </citation>
    <scope>NUCLEOTIDE SEQUENCE [LARGE SCALE GENOMIC DNA]</scope>
    <source>
        <strain evidence="6 7">GrTcv12</strain>
    </source>
</reference>
<evidence type="ECO:0000313" key="7">
    <source>
        <dbReference type="Proteomes" id="UP000327458"/>
    </source>
</evidence>
<dbReference type="Proteomes" id="UP000327458">
    <property type="component" value="Unassembled WGS sequence"/>
</dbReference>
<dbReference type="PANTHER" id="PTHR39429:SF3">
    <property type="entry name" value="LIGHT-INDEPENDENT PROTOCHLOROPHYLLIDE REDUCTASE SUBUNIT N"/>
    <property type="match status" value="1"/>
</dbReference>
<evidence type="ECO:0000256" key="4">
    <source>
        <dbReference type="SAM" id="Phobius"/>
    </source>
</evidence>
<keyword evidence="4" id="KW-0812">Transmembrane</keyword>
<dbReference type="Pfam" id="PF05036">
    <property type="entry name" value="SPOR"/>
    <property type="match status" value="1"/>
</dbReference>
<protein>
    <submittedName>
        <fullName evidence="6">Chlorophyllide a reductase subunit Y</fullName>
        <ecNumber evidence="6">1.3.7.15</ecNumber>
    </submittedName>
</protein>
<name>A0A5M8I991_CHLPH</name>
<dbReference type="GO" id="GO:0030494">
    <property type="term" value="P:bacteriochlorophyll biosynthetic process"/>
    <property type="evidence" value="ECO:0007669"/>
    <property type="project" value="InterPro"/>
</dbReference>
<dbReference type="NCBIfam" id="TIGR02015">
    <property type="entry name" value="BchY"/>
    <property type="match status" value="1"/>
</dbReference>
<dbReference type="PROSITE" id="PS51724">
    <property type="entry name" value="SPOR"/>
    <property type="match status" value="1"/>
</dbReference>
<dbReference type="GO" id="GO:0015979">
    <property type="term" value="P:photosynthesis"/>
    <property type="evidence" value="ECO:0007669"/>
    <property type="project" value="UniProtKB-KW"/>
</dbReference>
<evidence type="ECO:0000256" key="1">
    <source>
        <dbReference type="ARBA" id="ARBA00022531"/>
    </source>
</evidence>
<dbReference type="SUPFAM" id="SSF53807">
    <property type="entry name" value="Helical backbone' metal receptor"/>
    <property type="match status" value="1"/>
</dbReference>
<dbReference type="AlphaFoldDB" id="A0A5M8I991"/>
<evidence type="ECO:0000256" key="2">
    <source>
        <dbReference type="ARBA" id="ARBA00023002"/>
    </source>
</evidence>
<dbReference type="Pfam" id="PF00148">
    <property type="entry name" value="Oxidored_nitro"/>
    <property type="match status" value="1"/>
</dbReference>
<keyword evidence="4" id="KW-0472">Membrane</keyword>
<evidence type="ECO:0000313" key="6">
    <source>
        <dbReference type="EMBL" id="KAA6232036.1"/>
    </source>
</evidence>
<organism evidence="6 7">
    <name type="scientific">Chlorobium phaeovibrioides</name>
    <dbReference type="NCBI Taxonomy" id="1094"/>
    <lineage>
        <taxon>Bacteria</taxon>
        <taxon>Pseudomonadati</taxon>
        <taxon>Chlorobiota</taxon>
        <taxon>Chlorobiia</taxon>
        <taxon>Chlorobiales</taxon>
        <taxon>Chlorobiaceae</taxon>
        <taxon>Chlorobium/Pelodictyon group</taxon>
        <taxon>Chlorobium</taxon>
    </lineage>
</organism>
<dbReference type="GO" id="GO:0016731">
    <property type="term" value="F:oxidoreductase activity, acting on iron-sulfur proteins as donors, NAD or NADP as acceptor"/>
    <property type="evidence" value="ECO:0007669"/>
    <property type="project" value="InterPro"/>
</dbReference>
<feature type="transmembrane region" description="Helical" evidence="4">
    <location>
        <begin position="695"/>
        <end position="712"/>
    </location>
</feature>
<gene>
    <name evidence="6" type="primary">bchY</name>
    <name evidence="6" type="ORF">FP507_02150</name>
</gene>
<evidence type="ECO:0000259" key="5">
    <source>
        <dbReference type="PROSITE" id="PS51724"/>
    </source>
</evidence>
<keyword evidence="3" id="KW-0149">Chlorophyll biosynthesis</keyword>
<dbReference type="EC" id="1.3.7.15" evidence="6"/>
<accession>A0A5M8I991</accession>
<comment type="caution">
    <text evidence="6">The sequence shown here is derived from an EMBL/GenBank/DDBJ whole genome shotgun (WGS) entry which is preliminary data.</text>
</comment>
<keyword evidence="4" id="KW-1133">Transmembrane helix</keyword>
<dbReference type="InterPro" id="IPR050293">
    <property type="entry name" value="LIPOR_BchN/ChlN"/>
</dbReference>
<dbReference type="InterPro" id="IPR036680">
    <property type="entry name" value="SPOR-like_sf"/>
</dbReference>
<dbReference type="EMBL" id="VMRG01000001">
    <property type="protein sequence ID" value="KAA6232036.1"/>
    <property type="molecule type" value="Genomic_DNA"/>
</dbReference>
<dbReference type="PANTHER" id="PTHR39429">
    <property type="entry name" value="LIGHT-INDEPENDENT PROTOCHLOROPHYLLIDE REDUCTASE SUBUNIT N"/>
    <property type="match status" value="1"/>
</dbReference>
<dbReference type="InterPro" id="IPR000510">
    <property type="entry name" value="Nase/OxRdtase_comp1"/>
</dbReference>
<dbReference type="Gene3D" id="3.30.70.1070">
    <property type="entry name" value="Sporulation related repeat"/>
    <property type="match status" value="1"/>
</dbReference>
<sequence length="735" mass="79040">MTDHSIITELAELLETDASGASHLLKGFAGAMCHELLLHRRLSVKGLGLFTSGSAAPRRNRGEEGWFYTPPAQSLVWKARSRGDDTFRLAMEGMRLDAAQGERMAGALSQVFSRARKKRLDLHLAGFGTFGAVGKGFDFTADEGLLSVLNSDYEGLNPVASASPGTSPMLKIVAVSVVFAVVSAMALLFMFRVSPPVSVPELPAASPLPVSVDSVAAPVPVLPEPAQPALLEAGEFTVVLATYTSEMKARREVARLDSTGIRAALWPAYANGVKYWRIRTGRFADRNDARLAVRALGENVVPVPYIQEVKKQVLKNGKKACNALHPQSMCPAFGGLRVLTRIDGVQVCLAADQGCLYGLTFVSHFYAARKSIVSPELMNVQISGGSMIDDLRRTIEEIARDPSIRFIPVVSTCVAETAGIAEELLPKKAGNAEVLLVRLPAFQIRTHPEAKDVAAATLLKRFGAFGEPRKPKSLVVLGEIFPLDAMTIGTILQKIGVESVVTLPGRAFEDYVDAGQAEACAVLHPFYGKTVDLFREHGVKIVGGNPIGANATAEWIRDIGAALDLDSAAVEAVALEESEKVREVLGRFGGLSGRVIVAGYEGNELPVVRLLLEAGLEVPYASTSIARTVLGEDDHRVLSMLGTEICYRKYLEDDMEAVVRLKPDLVIGTTSLDSFAKERGIAAIYYTNNISARPLFFATGAAAVLGMISGLLNGKESFRAMKEYFTGNRNTLTPP</sequence>
<feature type="transmembrane region" description="Helical" evidence="4">
    <location>
        <begin position="172"/>
        <end position="191"/>
    </location>
</feature>
<dbReference type="Gene3D" id="3.40.50.1980">
    <property type="entry name" value="Nitrogenase molybdenum iron protein domain"/>
    <property type="match status" value="2"/>
</dbReference>